<dbReference type="InterPro" id="IPR001173">
    <property type="entry name" value="Glyco_trans_2-like"/>
</dbReference>
<dbReference type="Pfam" id="PF00535">
    <property type="entry name" value="Glycos_transf_2"/>
    <property type="match status" value="1"/>
</dbReference>
<evidence type="ECO:0000259" key="1">
    <source>
        <dbReference type="Pfam" id="PF00535"/>
    </source>
</evidence>
<dbReference type="AlphaFoldDB" id="A0A6B2H5T8"/>
<dbReference type="RefSeq" id="WP_162347566.1">
    <property type="nucleotide sequence ID" value="NZ_JAAEAA010000028.1"/>
</dbReference>
<dbReference type="PANTHER" id="PTHR22916:SF3">
    <property type="entry name" value="UDP-GLCNAC:BETAGAL BETA-1,3-N-ACETYLGLUCOSAMINYLTRANSFERASE-LIKE PROTEIN 1"/>
    <property type="match status" value="1"/>
</dbReference>
<dbReference type="CDD" id="cd06433">
    <property type="entry name" value="GT_2_WfgS_like"/>
    <property type="match status" value="1"/>
</dbReference>
<dbReference type="PANTHER" id="PTHR22916">
    <property type="entry name" value="GLYCOSYLTRANSFERASE"/>
    <property type="match status" value="1"/>
</dbReference>
<keyword evidence="3" id="KW-1185">Reference proteome</keyword>
<dbReference type="SUPFAM" id="SSF53448">
    <property type="entry name" value="Nucleotide-diphospho-sugar transferases"/>
    <property type="match status" value="1"/>
</dbReference>
<dbReference type="GO" id="GO:0016758">
    <property type="term" value="F:hexosyltransferase activity"/>
    <property type="evidence" value="ECO:0007669"/>
    <property type="project" value="UniProtKB-ARBA"/>
</dbReference>
<protein>
    <submittedName>
        <fullName evidence="2">Glycosyltransferase</fullName>
    </submittedName>
</protein>
<sequence>MKLSILSPSFNQGKYLEKNIKSVLKQDYINVEHIVIDGGSTDETVDILKKYSHLRWVSEKDEGQADALNKGLEMAKGDIIGWLNSDDYYEENIFTEVIEHFKDPSCFWVIGNLSYYFEEGNFIKKGKSPLITYKRLLENVDIVRQQPAFFRRSIIEQVGKWNKEFHMLMDYDLWLRVAKLHDPKMVDSNYAYFTIQPDQKTNTSRNVNIQLHELKQLLTREQGSMTYYYRPLIKKKWYLLKSLVKQLLIRASLAKKTVPFFLKK</sequence>
<dbReference type="InterPro" id="IPR029044">
    <property type="entry name" value="Nucleotide-diphossugar_trans"/>
</dbReference>
<accession>A0A6B2H5T8</accession>
<dbReference type="EMBL" id="JAAEAA010000028">
    <property type="protein sequence ID" value="NDK57508.1"/>
    <property type="molecule type" value="Genomic_DNA"/>
</dbReference>
<proteinExistence type="predicted"/>
<name>A0A6B2H5T8_9BACT</name>
<evidence type="ECO:0000313" key="2">
    <source>
        <dbReference type="EMBL" id="NDK57508.1"/>
    </source>
</evidence>
<comment type="caution">
    <text evidence="2">The sequence shown here is derived from an EMBL/GenBank/DDBJ whole genome shotgun (WGS) entry which is preliminary data.</text>
</comment>
<feature type="domain" description="Glycosyltransferase 2-like" evidence="1">
    <location>
        <begin position="4"/>
        <end position="157"/>
    </location>
</feature>
<dbReference type="Gene3D" id="3.90.550.10">
    <property type="entry name" value="Spore Coat Polysaccharide Biosynthesis Protein SpsA, Chain A"/>
    <property type="match status" value="1"/>
</dbReference>
<organism evidence="2 3">
    <name type="scientific">Pontibacter fetidus</name>
    <dbReference type="NCBI Taxonomy" id="2700082"/>
    <lineage>
        <taxon>Bacteria</taxon>
        <taxon>Pseudomonadati</taxon>
        <taxon>Bacteroidota</taxon>
        <taxon>Cytophagia</taxon>
        <taxon>Cytophagales</taxon>
        <taxon>Hymenobacteraceae</taxon>
        <taxon>Pontibacter</taxon>
    </lineage>
</organism>
<gene>
    <name evidence="2" type="ORF">GWO68_16405</name>
</gene>
<keyword evidence="2" id="KW-0808">Transferase</keyword>
<reference evidence="2 3" key="1">
    <citation type="submission" date="2020-01" db="EMBL/GenBank/DDBJ databases">
        <authorList>
            <person name="Kim M.K."/>
        </authorList>
    </citation>
    <scope>NUCLEOTIDE SEQUENCE [LARGE SCALE GENOMIC DNA]</scope>
    <source>
        <strain evidence="2 3">BT213</strain>
    </source>
</reference>
<evidence type="ECO:0000313" key="3">
    <source>
        <dbReference type="Proteomes" id="UP000478546"/>
    </source>
</evidence>
<dbReference type="Proteomes" id="UP000478546">
    <property type="component" value="Unassembled WGS sequence"/>
</dbReference>